<gene>
    <name evidence="5" type="ORF">HLB44_08835</name>
</gene>
<keyword evidence="1" id="KW-0805">Transcription regulation</keyword>
<dbReference type="Pfam" id="PF01638">
    <property type="entry name" value="HxlR"/>
    <property type="match status" value="1"/>
</dbReference>
<dbReference type="Proteomes" id="UP000737171">
    <property type="component" value="Unassembled WGS sequence"/>
</dbReference>
<keyword evidence="6" id="KW-1185">Reference proteome</keyword>
<dbReference type="SUPFAM" id="SSF55718">
    <property type="entry name" value="SCP-like"/>
    <property type="match status" value="1"/>
</dbReference>
<name>A0ABX2EEP3_9BURK</name>
<feature type="domain" description="HTH hxlR-type" evidence="4">
    <location>
        <begin position="8"/>
        <end position="105"/>
    </location>
</feature>
<evidence type="ECO:0000256" key="2">
    <source>
        <dbReference type="ARBA" id="ARBA00023125"/>
    </source>
</evidence>
<protein>
    <submittedName>
        <fullName evidence="5">Helix-turn-helix transcriptional regulator</fullName>
    </submittedName>
</protein>
<accession>A0ABX2EEP3</accession>
<comment type="caution">
    <text evidence="5">The sequence shown here is derived from an EMBL/GenBank/DDBJ whole genome shotgun (WGS) entry which is preliminary data.</text>
</comment>
<keyword evidence="3" id="KW-0804">Transcription</keyword>
<evidence type="ECO:0000256" key="1">
    <source>
        <dbReference type="ARBA" id="ARBA00023015"/>
    </source>
</evidence>
<dbReference type="InterPro" id="IPR036388">
    <property type="entry name" value="WH-like_DNA-bd_sf"/>
</dbReference>
<organism evidence="5 6">
    <name type="scientific">Pseudaquabacterium terrae</name>
    <dbReference type="NCBI Taxonomy" id="2732868"/>
    <lineage>
        <taxon>Bacteria</taxon>
        <taxon>Pseudomonadati</taxon>
        <taxon>Pseudomonadota</taxon>
        <taxon>Betaproteobacteria</taxon>
        <taxon>Burkholderiales</taxon>
        <taxon>Sphaerotilaceae</taxon>
        <taxon>Pseudaquabacterium</taxon>
    </lineage>
</organism>
<dbReference type="PANTHER" id="PTHR33204">
    <property type="entry name" value="TRANSCRIPTIONAL REGULATOR, MARR FAMILY"/>
    <property type="match status" value="1"/>
</dbReference>
<evidence type="ECO:0000259" key="4">
    <source>
        <dbReference type="PROSITE" id="PS51118"/>
    </source>
</evidence>
<dbReference type="InterPro" id="IPR002577">
    <property type="entry name" value="HTH_HxlR"/>
</dbReference>
<keyword evidence="2" id="KW-0238">DNA-binding</keyword>
<dbReference type="SUPFAM" id="SSF46785">
    <property type="entry name" value="Winged helix' DNA-binding domain"/>
    <property type="match status" value="1"/>
</dbReference>
<evidence type="ECO:0000313" key="6">
    <source>
        <dbReference type="Proteomes" id="UP000737171"/>
    </source>
</evidence>
<dbReference type="Gene3D" id="1.10.10.10">
    <property type="entry name" value="Winged helix-like DNA-binding domain superfamily/Winged helix DNA-binding domain"/>
    <property type="match status" value="1"/>
</dbReference>
<dbReference type="PROSITE" id="PS51118">
    <property type="entry name" value="HTH_HXLR"/>
    <property type="match status" value="1"/>
</dbReference>
<proteinExistence type="predicted"/>
<sequence>MRTYGQYCPIARGSEIFAERWTPLIVRNLYLGCASFSEILEGTPGLSATLLSQRLKQLELTGIVESARKAEGRGHHYTLTSSGHELFAVCQSLGEWGARWLEIAPEHLDPFVALWSMCRALRRDRLPDRRVVIRFDFTGRVRPERYWLLIELGDTEICKTYLGLDEDLYITADAEAFVKWHAGQLTWAQATGEHRIRLHGPSSLVRAFPTWNARSMFAHIRPVSRAPASAAE</sequence>
<reference evidence="5 6" key="1">
    <citation type="submission" date="2020-05" db="EMBL/GenBank/DDBJ databases">
        <title>Aquincola sp. isolate from soil.</title>
        <authorList>
            <person name="Han J."/>
            <person name="Kim D.-U."/>
        </authorList>
    </citation>
    <scope>NUCLEOTIDE SEQUENCE [LARGE SCALE GENOMIC DNA]</scope>
    <source>
        <strain evidence="5 6">S2</strain>
    </source>
</reference>
<dbReference type="SMART" id="SM00418">
    <property type="entry name" value="HTH_ARSR"/>
    <property type="match status" value="1"/>
</dbReference>
<dbReference type="InterPro" id="IPR011991">
    <property type="entry name" value="ArsR-like_HTH"/>
</dbReference>
<evidence type="ECO:0000256" key="3">
    <source>
        <dbReference type="ARBA" id="ARBA00023163"/>
    </source>
</evidence>
<dbReference type="PANTHER" id="PTHR33204:SF18">
    <property type="entry name" value="TRANSCRIPTIONAL REGULATORY PROTEIN"/>
    <property type="match status" value="1"/>
</dbReference>
<dbReference type="InterPro" id="IPR036527">
    <property type="entry name" value="SCP2_sterol-bd_dom_sf"/>
</dbReference>
<dbReference type="CDD" id="cd00090">
    <property type="entry name" value="HTH_ARSR"/>
    <property type="match status" value="1"/>
</dbReference>
<evidence type="ECO:0000313" key="5">
    <source>
        <dbReference type="EMBL" id="NRF67084.1"/>
    </source>
</evidence>
<dbReference type="RefSeq" id="WP_173122169.1">
    <property type="nucleotide sequence ID" value="NZ_JABRWJ010000002.1"/>
</dbReference>
<dbReference type="InterPro" id="IPR001845">
    <property type="entry name" value="HTH_ArsR_DNA-bd_dom"/>
</dbReference>
<dbReference type="EMBL" id="JABRWJ010000002">
    <property type="protein sequence ID" value="NRF67084.1"/>
    <property type="molecule type" value="Genomic_DNA"/>
</dbReference>
<dbReference type="InterPro" id="IPR036390">
    <property type="entry name" value="WH_DNA-bd_sf"/>
</dbReference>